<evidence type="ECO:0000313" key="2">
    <source>
        <dbReference type="EMBL" id="GAI67972.1"/>
    </source>
</evidence>
<sequence>DQVHGIGRFIKKNDPGIVNEGSNQFTQLPLSE</sequence>
<dbReference type="EMBL" id="BARV01045348">
    <property type="protein sequence ID" value="GAI67972.1"/>
    <property type="molecule type" value="Genomic_DNA"/>
</dbReference>
<name>X1QHN7_9ZZZZ</name>
<proteinExistence type="predicted"/>
<feature type="region of interest" description="Disordered" evidence="1">
    <location>
        <begin position="1"/>
        <end position="32"/>
    </location>
</feature>
<protein>
    <submittedName>
        <fullName evidence="2">Uncharacterized protein</fullName>
    </submittedName>
</protein>
<feature type="compositionally biased region" description="Polar residues" evidence="1">
    <location>
        <begin position="20"/>
        <end position="32"/>
    </location>
</feature>
<feature type="non-terminal residue" evidence="2">
    <location>
        <position position="1"/>
    </location>
</feature>
<accession>X1QHN7</accession>
<organism evidence="2">
    <name type="scientific">marine sediment metagenome</name>
    <dbReference type="NCBI Taxonomy" id="412755"/>
    <lineage>
        <taxon>unclassified sequences</taxon>
        <taxon>metagenomes</taxon>
        <taxon>ecological metagenomes</taxon>
    </lineage>
</organism>
<reference evidence="2" key="1">
    <citation type="journal article" date="2014" name="Front. Microbiol.">
        <title>High frequency of phylogenetically diverse reductive dehalogenase-homologous genes in deep subseafloor sedimentary metagenomes.</title>
        <authorList>
            <person name="Kawai M."/>
            <person name="Futagami T."/>
            <person name="Toyoda A."/>
            <person name="Takaki Y."/>
            <person name="Nishi S."/>
            <person name="Hori S."/>
            <person name="Arai W."/>
            <person name="Tsubouchi T."/>
            <person name="Morono Y."/>
            <person name="Uchiyama I."/>
            <person name="Ito T."/>
            <person name="Fujiyama A."/>
            <person name="Inagaki F."/>
            <person name="Takami H."/>
        </authorList>
    </citation>
    <scope>NUCLEOTIDE SEQUENCE</scope>
    <source>
        <strain evidence="2">Expedition CK06-06</strain>
    </source>
</reference>
<dbReference type="AlphaFoldDB" id="X1QHN7"/>
<gene>
    <name evidence="2" type="ORF">S06H3_66489</name>
</gene>
<comment type="caution">
    <text evidence="2">The sequence shown here is derived from an EMBL/GenBank/DDBJ whole genome shotgun (WGS) entry which is preliminary data.</text>
</comment>
<evidence type="ECO:0000256" key="1">
    <source>
        <dbReference type="SAM" id="MobiDB-lite"/>
    </source>
</evidence>